<dbReference type="Pfam" id="PF06977">
    <property type="entry name" value="SdiA-regulated"/>
    <property type="match status" value="1"/>
</dbReference>
<dbReference type="EMBL" id="FOXQ01000015">
    <property type="protein sequence ID" value="SFQ50145.1"/>
    <property type="molecule type" value="Genomic_DNA"/>
</dbReference>
<keyword evidence="4" id="KW-0472">Membrane</keyword>
<evidence type="ECO:0000256" key="2">
    <source>
        <dbReference type="ARBA" id="ARBA00009852"/>
    </source>
</evidence>
<dbReference type="PROSITE" id="PS51257">
    <property type="entry name" value="PROKAR_LIPOPROTEIN"/>
    <property type="match status" value="1"/>
</dbReference>
<organism evidence="6 7">
    <name type="scientific">Parafilimonas terrae</name>
    <dbReference type="NCBI Taxonomy" id="1465490"/>
    <lineage>
        <taxon>Bacteria</taxon>
        <taxon>Pseudomonadati</taxon>
        <taxon>Bacteroidota</taxon>
        <taxon>Chitinophagia</taxon>
        <taxon>Chitinophagales</taxon>
        <taxon>Chitinophagaceae</taxon>
        <taxon>Parafilimonas</taxon>
    </lineage>
</organism>
<protein>
    <submittedName>
        <fullName evidence="6">SdiA-regulated</fullName>
    </submittedName>
</protein>
<feature type="chain" id="PRO_5011739801" evidence="5">
    <location>
        <begin position="23"/>
        <end position="287"/>
    </location>
</feature>
<dbReference type="STRING" id="1465490.SAMN05444277_11566"/>
<dbReference type="Proteomes" id="UP000199031">
    <property type="component" value="Unassembled WGS sequence"/>
</dbReference>
<name>A0A1I5Z1E0_9BACT</name>
<feature type="signal peptide" evidence="5">
    <location>
        <begin position="1"/>
        <end position="22"/>
    </location>
</feature>
<keyword evidence="7" id="KW-1185">Reference proteome</keyword>
<evidence type="ECO:0000256" key="3">
    <source>
        <dbReference type="ARBA" id="ARBA00022475"/>
    </source>
</evidence>
<evidence type="ECO:0000256" key="4">
    <source>
        <dbReference type="ARBA" id="ARBA00023136"/>
    </source>
</evidence>
<keyword evidence="3" id="KW-1003">Cell membrane</keyword>
<evidence type="ECO:0000256" key="5">
    <source>
        <dbReference type="SAM" id="SignalP"/>
    </source>
</evidence>
<keyword evidence="5" id="KW-0732">Signal</keyword>
<comment type="subcellular location">
    <subcellularLocation>
        <location evidence="1">Cell membrane</location>
    </subcellularLocation>
</comment>
<comment type="similarity">
    <text evidence="2">Belongs to the YjiK family.</text>
</comment>
<evidence type="ECO:0000313" key="7">
    <source>
        <dbReference type="Proteomes" id="UP000199031"/>
    </source>
</evidence>
<dbReference type="RefSeq" id="WP_090662495.1">
    <property type="nucleotide sequence ID" value="NZ_FOXQ01000015.1"/>
</dbReference>
<dbReference type="GO" id="GO:0005886">
    <property type="term" value="C:plasma membrane"/>
    <property type="evidence" value="ECO:0007669"/>
    <property type="project" value="UniProtKB-SubCell"/>
</dbReference>
<evidence type="ECO:0000313" key="6">
    <source>
        <dbReference type="EMBL" id="SFQ50145.1"/>
    </source>
</evidence>
<dbReference type="SUPFAM" id="SSF63825">
    <property type="entry name" value="YWTD domain"/>
    <property type="match status" value="1"/>
</dbReference>
<sequence length="287" mass="32200">MKGLCNYILFSLSVLIACGQQAQTNNAQSLFAGHYDVNKPQKVFNMPKELDEISGITFHPKTSNIIYAEQDEEGKVFVYDLNDGSVRKIKFAGKGDYEDIQLLNNYIVMLRSDGALYTFPFNDMNAEETDNTKEFRHILPGGEYEGLYADNPASKLYVLCKSCKEKQDKTTTVYILSMDNNGNVKLESNATINVKAIAEKAGLKKLNFRSSALTKTQDANEWFILSSVNKLIVRTSADFTVKETYKLEASLYNQPEGIALDAANNLYISNEKGNSQSATIIKIPYRR</sequence>
<evidence type="ECO:0000256" key="1">
    <source>
        <dbReference type="ARBA" id="ARBA00004236"/>
    </source>
</evidence>
<accession>A0A1I5Z1E0</accession>
<dbReference type="InterPro" id="IPR009722">
    <property type="entry name" value="YjiK/CarP"/>
</dbReference>
<dbReference type="AlphaFoldDB" id="A0A1I5Z1E0"/>
<dbReference type="InterPro" id="IPR011042">
    <property type="entry name" value="6-blade_b-propeller_TolB-like"/>
</dbReference>
<proteinExistence type="inferred from homology"/>
<dbReference type="Gene3D" id="2.120.10.30">
    <property type="entry name" value="TolB, C-terminal domain"/>
    <property type="match status" value="1"/>
</dbReference>
<dbReference type="OrthoDB" id="5292493at2"/>
<gene>
    <name evidence="6" type="ORF">SAMN05444277_11566</name>
</gene>
<reference evidence="6 7" key="1">
    <citation type="submission" date="2016-10" db="EMBL/GenBank/DDBJ databases">
        <authorList>
            <person name="de Groot N.N."/>
        </authorList>
    </citation>
    <scope>NUCLEOTIDE SEQUENCE [LARGE SCALE GENOMIC DNA]</scope>
    <source>
        <strain evidence="6 7">DSM 28286</strain>
    </source>
</reference>